<gene>
    <name evidence="1" type="ORF">BTN49_2831</name>
</gene>
<protein>
    <submittedName>
        <fullName evidence="1">Mobile element protein</fullName>
    </submittedName>
</protein>
<dbReference type="RefSeq" id="WP_263364426.1">
    <property type="nucleotide sequence ID" value="NZ_CAWOZG010000044.1"/>
</dbReference>
<organism evidence="1 2">
    <name type="scientific">Candidatus Enterovibrio escicola</name>
    <dbReference type="NCBI Taxonomy" id="1927127"/>
    <lineage>
        <taxon>Bacteria</taxon>
        <taxon>Pseudomonadati</taxon>
        <taxon>Pseudomonadota</taxon>
        <taxon>Gammaproteobacteria</taxon>
        <taxon>Vibrionales</taxon>
        <taxon>Vibrionaceae</taxon>
        <taxon>Enterovibrio</taxon>
    </lineage>
</organism>
<comment type="caution">
    <text evidence="1">The sequence shown here is derived from an EMBL/GenBank/DDBJ whole genome shotgun (WGS) entry which is preliminary data.</text>
</comment>
<dbReference type="AlphaFoldDB" id="A0A2A5T0A0"/>
<dbReference type="EMBL" id="NBYY01000033">
    <property type="protein sequence ID" value="PCS21582.1"/>
    <property type="molecule type" value="Genomic_DNA"/>
</dbReference>
<reference evidence="2" key="1">
    <citation type="submission" date="2017-04" db="EMBL/GenBank/DDBJ databases">
        <title>Genome evolution of the luminous symbionts of deep sea anglerfish.</title>
        <authorList>
            <person name="Hendry T.A."/>
        </authorList>
    </citation>
    <scope>NUCLEOTIDE SEQUENCE [LARGE SCALE GENOMIC DNA]</scope>
</reference>
<keyword evidence="2" id="KW-1185">Reference proteome</keyword>
<sequence>MAQAIEDEVKSLLDNFTSLQANGKKGEVRNRHLPVLHQLEYCN</sequence>
<name>A0A2A5T0A0_9GAMM</name>
<evidence type="ECO:0000313" key="1">
    <source>
        <dbReference type="EMBL" id="PCS21582.1"/>
    </source>
</evidence>
<evidence type="ECO:0000313" key="2">
    <source>
        <dbReference type="Proteomes" id="UP000219020"/>
    </source>
</evidence>
<proteinExistence type="predicted"/>
<dbReference type="Proteomes" id="UP000219020">
    <property type="component" value="Unassembled WGS sequence"/>
</dbReference>
<accession>A0A2A5T0A0</accession>